<protein>
    <recommendedName>
        <fullName evidence="1">Serine aminopeptidase S33 domain-containing protein</fullName>
    </recommendedName>
</protein>
<dbReference type="Gene3D" id="3.40.50.1820">
    <property type="entry name" value="alpha/beta hydrolase"/>
    <property type="match status" value="1"/>
</dbReference>
<comment type="caution">
    <text evidence="2">The sequence shown here is derived from an EMBL/GenBank/DDBJ whole genome shotgun (WGS) entry which is preliminary data.</text>
</comment>
<keyword evidence="3" id="KW-1185">Reference proteome</keyword>
<dbReference type="InterPro" id="IPR029058">
    <property type="entry name" value="AB_hydrolase_fold"/>
</dbReference>
<sequence length="422" mass="45840">MKKFLLLCIVALLLTACTKKEEKSVMSEMNTEFVGKWSGNIEIPNTPLPIIVELTKDAGTLSVPAQGLKNLPFQSITYDGDKVNISIDIQAVAIKITGELKDEQIKATFTQNGGTFPITLTRYEEQPVTYETISIPVENGNLKVALEKPTEEKPSPVALIIAGSGPTDKDGNSVIAGKNDGYKMLAEGLAKEGIATIRYDKRGVGDNTGLFTKEEDVSFELFVEDAVQIIQYLQSNDSFTSVHVIGHSEGSLIGMLAAQKTDVDSFVSLAGAGRAVDELLLEQLAGQLTPALATEAKNALASLKKGELVEKVSPELQGLFRPSVQPYMISWLKYNPVSIIQKLENRTLIVQGTNDLQVKATDAEALKKGKTDATLLYLEGMNHILKVAPTDHARNLATYADPTLPLHEELLPAICAFIRDEQ</sequence>
<dbReference type="InterPro" id="IPR053145">
    <property type="entry name" value="AB_hydrolase_Est10"/>
</dbReference>
<dbReference type="Proteomes" id="UP000050668">
    <property type="component" value="Unassembled WGS sequence"/>
</dbReference>
<dbReference type="PANTHER" id="PTHR43265:SF1">
    <property type="entry name" value="ESTERASE ESTD"/>
    <property type="match status" value="1"/>
</dbReference>
<dbReference type="PROSITE" id="PS51257">
    <property type="entry name" value="PROKAR_LIPOPROTEIN"/>
    <property type="match status" value="1"/>
</dbReference>
<name>A0ABR5K032_9BACI</name>
<dbReference type="Pfam" id="PF12146">
    <property type="entry name" value="Hydrolase_4"/>
    <property type="match status" value="1"/>
</dbReference>
<evidence type="ECO:0000313" key="2">
    <source>
        <dbReference type="EMBL" id="KOS68263.1"/>
    </source>
</evidence>
<gene>
    <name evidence="2" type="ORF">AEA09_06635</name>
</gene>
<dbReference type="SUPFAM" id="SSF53474">
    <property type="entry name" value="alpha/beta-Hydrolases"/>
    <property type="match status" value="1"/>
</dbReference>
<accession>A0ABR5K032</accession>
<evidence type="ECO:0000259" key="1">
    <source>
        <dbReference type="Pfam" id="PF12146"/>
    </source>
</evidence>
<dbReference type="InterPro" id="IPR022742">
    <property type="entry name" value="Hydrolase_4"/>
</dbReference>
<proteinExistence type="predicted"/>
<evidence type="ECO:0000313" key="3">
    <source>
        <dbReference type="Proteomes" id="UP000050668"/>
    </source>
</evidence>
<organism evidence="2 3">
    <name type="scientific">Lysinibacillus contaminans</name>
    <dbReference type="NCBI Taxonomy" id="1293441"/>
    <lineage>
        <taxon>Bacteria</taxon>
        <taxon>Bacillati</taxon>
        <taxon>Bacillota</taxon>
        <taxon>Bacilli</taxon>
        <taxon>Bacillales</taxon>
        <taxon>Bacillaceae</taxon>
        <taxon>Lysinibacillus</taxon>
    </lineage>
</organism>
<reference evidence="3" key="1">
    <citation type="submission" date="2015-07" db="EMBL/GenBank/DDBJ databases">
        <title>Fjat-14205 dsm 2895.</title>
        <authorList>
            <person name="Liu B."/>
            <person name="Wang J."/>
            <person name="Zhu Y."/>
            <person name="Liu G."/>
            <person name="Chen Q."/>
            <person name="Chen Z."/>
            <person name="Lan J."/>
            <person name="Che J."/>
            <person name="Ge C."/>
            <person name="Shi H."/>
            <person name="Pan Z."/>
            <person name="Liu X."/>
        </authorList>
    </citation>
    <scope>NUCLEOTIDE SEQUENCE [LARGE SCALE GENOMIC DNA]</scope>
    <source>
        <strain evidence="3">DSM 25560</strain>
    </source>
</reference>
<dbReference type="PANTHER" id="PTHR43265">
    <property type="entry name" value="ESTERASE ESTD"/>
    <property type="match status" value="1"/>
</dbReference>
<feature type="domain" description="Serine aminopeptidase S33" evidence="1">
    <location>
        <begin position="181"/>
        <end position="383"/>
    </location>
</feature>
<dbReference type="EMBL" id="LGRV01000003">
    <property type="protein sequence ID" value="KOS68263.1"/>
    <property type="molecule type" value="Genomic_DNA"/>
</dbReference>